<evidence type="ECO:0000313" key="2">
    <source>
        <dbReference type="EMBL" id="CAL1355224.1"/>
    </source>
</evidence>
<gene>
    <name evidence="2" type="ORF">LTRI10_LOCUS2997</name>
</gene>
<dbReference type="AlphaFoldDB" id="A0AAV2CFD8"/>
<name>A0AAV2CFD8_9ROSI</name>
<keyword evidence="1" id="KW-0732">Signal</keyword>
<dbReference type="Pfam" id="PF05553">
    <property type="entry name" value="DUF761"/>
    <property type="match status" value="1"/>
</dbReference>
<feature type="signal peptide" evidence="1">
    <location>
        <begin position="1"/>
        <end position="30"/>
    </location>
</feature>
<dbReference type="EMBL" id="OZ034813">
    <property type="protein sequence ID" value="CAL1355224.1"/>
    <property type="molecule type" value="Genomic_DNA"/>
</dbReference>
<evidence type="ECO:0000313" key="3">
    <source>
        <dbReference type="Proteomes" id="UP001497516"/>
    </source>
</evidence>
<keyword evidence="3" id="KW-1185">Reference proteome</keyword>
<dbReference type="InterPro" id="IPR008480">
    <property type="entry name" value="DUF761_pln"/>
</dbReference>
<protein>
    <submittedName>
        <fullName evidence="2">Uncharacterized protein</fullName>
    </submittedName>
</protein>
<dbReference type="PANTHER" id="PTHR33450:SF31">
    <property type="entry name" value="EMB|CAB67623.1"/>
    <property type="match status" value="1"/>
</dbReference>
<evidence type="ECO:0000256" key="1">
    <source>
        <dbReference type="SAM" id="SignalP"/>
    </source>
</evidence>
<organism evidence="2 3">
    <name type="scientific">Linum trigynum</name>
    <dbReference type="NCBI Taxonomy" id="586398"/>
    <lineage>
        <taxon>Eukaryota</taxon>
        <taxon>Viridiplantae</taxon>
        <taxon>Streptophyta</taxon>
        <taxon>Embryophyta</taxon>
        <taxon>Tracheophyta</taxon>
        <taxon>Spermatophyta</taxon>
        <taxon>Magnoliopsida</taxon>
        <taxon>eudicotyledons</taxon>
        <taxon>Gunneridae</taxon>
        <taxon>Pentapetalae</taxon>
        <taxon>rosids</taxon>
        <taxon>fabids</taxon>
        <taxon>Malpighiales</taxon>
        <taxon>Linaceae</taxon>
        <taxon>Linum</taxon>
    </lineage>
</organism>
<sequence length="225" mass="25145">MRTRSKKASAFLKHTISLLASALLKAKSAAVGDKTRAVLKARMAMTSLVMERKRKVMQLQLASVCDKINTVFGGSSRHDDHHEDHLAMVVYDPNRKGRADASCCSCCCTTCCNDDGQAVLDIAHCRSQEAAQPSLVKVGGSECNMISNEGEQCCPYYSVDDQDDHDLVIIKGNKEGDDDYGHHVHDDDENIDDVADMFIGKFHKQMRLQKLESFKRYQEMLQRSL</sequence>
<dbReference type="Proteomes" id="UP001497516">
    <property type="component" value="Chromosome 1"/>
</dbReference>
<proteinExistence type="predicted"/>
<accession>A0AAV2CFD8</accession>
<feature type="chain" id="PRO_5043718603" evidence="1">
    <location>
        <begin position="31"/>
        <end position="225"/>
    </location>
</feature>
<dbReference type="PANTHER" id="PTHR33450">
    <property type="entry name" value="EMB|CAB67623.1-RELATED"/>
    <property type="match status" value="1"/>
</dbReference>
<reference evidence="2 3" key="1">
    <citation type="submission" date="2024-04" db="EMBL/GenBank/DDBJ databases">
        <authorList>
            <person name="Fracassetti M."/>
        </authorList>
    </citation>
    <scope>NUCLEOTIDE SEQUENCE [LARGE SCALE GENOMIC DNA]</scope>
</reference>